<reference evidence="2" key="1">
    <citation type="journal article" date="2019" name="Nat. Commun.">
        <title>The genome of broomcorn millet.</title>
        <authorList>
            <person name="Zou C."/>
            <person name="Miki D."/>
            <person name="Li D."/>
            <person name="Tang Q."/>
            <person name="Xiao L."/>
            <person name="Rajput S."/>
            <person name="Deng P."/>
            <person name="Jia W."/>
            <person name="Huang R."/>
            <person name="Zhang M."/>
            <person name="Sun Y."/>
            <person name="Hu J."/>
            <person name="Fu X."/>
            <person name="Schnable P.S."/>
            <person name="Li F."/>
            <person name="Zhang H."/>
            <person name="Feng B."/>
            <person name="Zhu X."/>
            <person name="Liu R."/>
            <person name="Schnable J.C."/>
            <person name="Zhu J.-K."/>
            <person name="Zhang H."/>
        </authorList>
    </citation>
    <scope>NUCLEOTIDE SEQUENCE [LARGE SCALE GENOMIC DNA]</scope>
</reference>
<proteinExistence type="predicted"/>
<dbReference type="EMBL" id="PQIB02000001">
    <property type="protein sequence ID" value="RLN42722.1"/>
    <property type="molecule type" value="Genomic_DNA"/>
</dbReference>
<name>A0A3L6TRB2_PANMI</name>
<protein>
    <submittedName>
        <fullName evidence="1">Uncharacterized protein</fullName>
    </submittedName>
</protein>
<dbReference type="Proteomes" id="UP000275267">
    <property type="component" value="Unassembled WGS sequence"/>
</dbReference>
<comment type="caution">
    <text evidence="1">The sequence shown here is derived from an EMBL/GenBank/DDBJ whole genome shotgun (WGS) entry which is preliminary data.</text>
</comment>
<evidence type="ECO:0000313" key="2">
    <source>
        <dbReference type="Proteomes" id="UP000275267"/>
    </source>
</evidence>
<evidence type="ECO:0000313" key="1">
    <source>
        <dbReference type="EMBL" id="RLN42722.1"/>
    </source>
</evidence>
<dbReference type="OrthoDB" id="715887at2759"/>
<gene>
    <name evidence="1" type="ORF">C2845_PM01G44150</name>
</gene>
<dbReference type="AlphaFoldDB" id="A0A3L6TRB2"/>
<organism evidence="1 2">
    <name type="scientific">Panicum miliaceum</name>
    <name type="common">Proso millet</name>
    <name type="synonym">Broomcorn millet</name>
    <dbReference type="NCBI Taxonomy" id="4540"/>
    <lineage>
        <taxon>Eukaryota</taxon>
        <taxon>Viridiplantae</taxon>
        <taxon>Streptophyta</taxon>
        <taxon>Embryophyta</taxon>
        <taxon>Tracheophyta</taxon>
        <taxon>Spermatophyta</taxon>
        <taxon>Magnoliopsida</taxon>
        <taxon>Liliopsida</taxon>
        <taxon>Poales</taxon>
        <taxon>Poaceae</taxon>
        <taxon>PACMAD clade</taxon>
        <taxon>Panicoideae</taxon>
        <taxon>Panicodae</taxon>
        <taxon>Paniceae</taxon>
        <taxon>Panicinae</taxon>
        <taxon>Panicum</taxon>
        <taxon>Panicum sect. Panicum</taxon>
    </lineage>
</organism>
<accession>A0A3L6TRB2</accession>
<keyword evidence="2" id="KW-1185">Reference proteome</keyword>
<sequence length="110" mass="12628">MDDGEVLTPPMDFHLQTTFHTVAEKIGLAVQEELVMELRPNEYTCKLKISGIPTRYGRQPITEDFYGDFSPFPSKTIDNAYNEVLKRLTTAKMIEINDLSFPFTSKPRKI</sequence>